<dbReference type="SUPFAM" id="SSF110014">
    <property type="entry name" value="Her-1"/>
    <property type="match status" value="1"/>
</dbReference>
<dbReference type="AlphaFoldDB" id="A0A0N5D3F5"/>
<dbReference type="Gene3D" id="1.10.150.370">
    <property type="entry name" value="Caenorhabditis elegans Her-1, C-terminal domain"/>
    <property type="match status" value="1"/>
</dbReference>
<dbReference type="PANTHER" id="PTHR37979">
    <property type="entry name" value="PROTEIN HER-1"/>
    <property type="match status" value="1"/>
</dbReference>
<dbReference type="Proteomes" id="UP000276776">
    <property type="component" value="Unassembled WGS sequence"/>
</dbReference>
<dbReference type="Gene3D" id="1.10.150.360">
    <property type="match status" value="1"/>
</dbReference>
<dbReference type="OrthoDB" id="5772135at2759"/>
<dbReference type="InterPro" id="IPR015313">
    <property type="entry name" value="Her-1"/>
</dbReference>
<dbReference type="EMBL" id="UYYF01004509">
    <property type="protein sequence ID" value="VDN04910.1"/>
    <property type="molecule type" value="Genomic_DNA"/>
</dbReference>
<dbReference type="STRING" id="103827.A0A0N5D3F5"/>
<gene>
    <name evidence="1" type="ORF">TCLT_LOCUS7452</name>
</gene>
<sequence length="150" mass="17471">MARCCSHVHSHCCTEAIDFNKLLLCKDMTLDTKIDVTRCIQKVMYDKYEGNHDNSTDVICCDVFASDNNDEKGRCLSECMAVMQLIDFSIDEKLEKIEKCRKKNPLFKCFKRCMKLLWSDEKSESINYAQECSVKWKMLPGKIYIGQEIK</sequence>
<dbReference type="OMA" id="CCDVFAD"/>
<dbReference type="InterPro" id="IPR036341">
    <property type="entry name" value="Her-1_sf"/>
</dbReference>
<dbReference type="Pfam" id="PF09232">
    <property type="entry name" value="Caenor_Her-1"/>
    <property type="match status" value="1"/>
</dbReference>
<dbReference type="PANTHER" id="PTHR37979:SF1">
    <property type="entry name" value="PROTEIN HER-1"/>
    <property type="match status" value="1"/>
</dbReference>
<reference evidence="1 2" key="2">
    <citation type="submission" date="2018-11" db="EMBL/GenBank/DDBJ databases">
        <authorList>
            <consortium name="Pathogen Informatics"/>
        </authorList>
    </citation>
    <scope>NUCLEOTIDE SEQUENCE [LARGE SCALE GENOMIC DNA]</scope>
</reference>
<name>A0A0N5D3F5_THECL</name>
<dbReference type="InterPro" id="IPR043108">
    <property type="entry name" value="Her-1_C"/>
</dbReference>
<evidence type="ECO:0000313" key="2">
    <source>
        <dbReference type="Proteomes" id="UP000276776"/>
    </source>
</evidence>
<evidence type="ECO:0000313" key="1">
    <source>
        <dbReference type="EMBL" id="VDN04910.1"/>
    </source>
</evidence>
<proteinExistence type="predicted"/>
<keyword evidence="2" id="KW-1185">Reference proteome</keyword>
<protein>
    <submittedName>
        <fullName evidence="1 3">Uncharacterized protein</fullName>
    </submittedName>
</protein>
<evidence type="ECO:0000313" key="3">
    <source>
        <dbReference type="WBParaSite" id="TCLT_0000746301-mRNA-1"/>
    </source>
</evidence>
<organism evidence="3">
    <name type="scientific">Thelazia callipaeda</name>
    <name type="common">Oriental eyeworm</name>
    <name type="synonym">Parasitic nematode</name>
    <dbReference type="NCBI Taxonomy" id="103827"/>
    <lineage>
        <taxon>Eukaryota</taxon>
        <taxon>Metazoa</taxon>
        <taxon>Ecdysozoa</taxon>
        <taxon>Nematoda</taxon>
        <taxon>Chromadorea</taxon>
        <taxon>Rhabditida</taxon>
        <taxon>Spirurina</taxon>
        <taxon>Spiruromorpha</taxon>
        <taxon>Thelazioidea</taxon>
        <taxon>Thelaziidae</taxon>
        <taxon>Thelazia</taxon>
    </lineage>
</organism>
<accession>A0A0N5D3F5</accession>
<reference evidence="3" key="1">
    <citation type="submission" date="2017-02" db="UniProtKB">
        <authorList>
            <consortium name="WormBaseParasite"/>
        </authorList>
    </citation>
    <scope>IDENTIFICATION</scope>
</reference>
<dbReference type="WBParaSite" id="TCLT_0000746301-mRNA-1">
    <property type="protein sequence ID" value="TCLT_0000746301-mRNA-1"/>
    <property type="gene ID" value="TCLT_0000746301"/>
</dbReference>